<dbReference type="GO" id="GO:0008270">
    <property type="term" value="F:zinc ion binding"/>
    <property type="evidence" value="ECO:0007669"/>
    <property type="project" value="UniProtKB-KW"/>
</dbReference>
<evidence type="ECO:0000256" key="3">
    <source>
        <dbReference type="ARBA" id="ARBA00022833"/>
    </source>
</evidence>
<dbReference type="InterPro" id="IPR001965">
    <property type="entry name" value="Znf_PHD"/>
</dbReference>
<sequence length="908" mass="101992">MPSRASDMATQGFTLNSAKAANGETVHINDYVYVSSPWSERDGTPYIIARILDFLPPSSAIKKGSSKIPPNELHVRLSLYYRPSDISGRSVSDFRLLLAAIHTIIEPISVVRGRCYVRHKDKIEDLIKWKHTPDHFYFVKFFDPYIKRDYEVLRTAAVNNIPPDVKEVLLQRYEYLLMEKEMVADLLDTYRSCVICEKWAASPDTVRCELCKKFYHMQCLNPPLAAKPAKGYSWGCLACTIQRRKDVESEKYRFTSNGGSAPPRGKAAKKEKAAVNDKPDVMFRGWPWRYFGMYTRAEDTLNPEDLIYPRAVTRVGPKFQANVMSWEQQVEAERRRQESLETLTAVERGFDPGEKKHESTITLLTAVGRYMDAVAQLQMPVPPYDVRRLNKAVESYTAMGPDKALKYLQSLKLSDFNPIEWTDEETRIFEQALEKNGGLDAHSTGKLLGKRAAEVLKFSYTWKNKKLKTENDLIRQHRKVHAAHARNNNRTLGPPSLGKIRSRAESENSDDEGSLYNASFATINRMQCAACSTRTSNVWWKCPRTVAGNAMCESCGSNYRKYGVISFVKAEDAKRPEKKEPKGRRGVKGDTASGASTPVPSSAPKLPPCSCCRKMEPKSTMARCKTCTFSAHSGCYGIPPEAMGPNWECELCANIGTEESHLEPRCVLCPRDNSALVARIKSKKLPADFDMLSALKPTEGCRWAHILCSAWMPEVQYANGGTFRPVEGISTIASSRWEATCTLCGQQDGAKIQCNDCATYVHPSCAYIAGYRFGFEFQLAKPGRWHRDTITIAKFKDEAGVMTPGCWCKGHDLEGRAIYDMFEVDPDQGENALQIYSTLYKTIPATDGFALLRKAQRLDRFEEIESTSAPVHSCSSCGIDVSPRWHGAGATTQCHQCWFRTQPAVMAA</sequence>
<evidence type="ECO:0000256" key="5">
    <source>
        <dbReference type="SAM" id="MobiDB-lite"/>
    </source>
</evidence>
<dbReference type="GO" id="GO:0036205">
    <property type="term" value="P:histone catabolic process"/>
    <property type="evidence" value="ECO:0007669"/>
    <property type="project" value="TreeGrafter"/>
</dbReference>
<accession>A0A427YAB4</accession>
<dbReference type="EMBL" id="RSCE01000001">
    <property type="protein sequence ID" value="RSH88028.1"/>
    <property type="molecule type" value="Genomic_DNA"/>
</dbReference>
<dbReference type="PANTHER" id="PTHR47672">
    <property type="entry name" value="E3 UBIQUITIN-PROTEIN LIGASE SNT2"/>
    <property type="match status" value="1"/>
</dbReference>
<dbReference type="Pfam" id="PF13832">
    <property type="entry name" value="zf-HC5HC2H_2"/>
    <property type="match status" value="1"/>
</dbReference>
<evidence type="ECO:0000259" key="6">
    <source>
        <dbReference type="PROSITE" id="PS50016"/>
    </source>
</evidence>
<dbReference type="PROSITE" id="PS50016">
    <property type="entry name" value="ZF_PHD_2"/>
    <property type="match status" value="1"/>
</dbReference>
<keyword evidence="1" id="KW-0479">Metal-binding</keyword>
<dbReference type="InterPro" id="IPR011011">
    <property type="entry name" value="Znf_FYVE_PHD"/>
</dbReference>
<dbReference type="Gene3D" id="2.30.30.490">
    <property type="match status" value="1"/>
</dbReference>
<reference evidence="9 10" key="1">
    <citation type="submission" date="2018-11" db="EMBL/GenBank/DDBJ databases">
        <title>Genome sequence of Apiotrichum porosum DSM 27194.</title>
        <authorList>
            <person name="Aliyu H."/>
            <person name="Gorte O."/>
            <person name="Ochsenreither K."/>
        </authorList>
    </citation>
    <scope>NUCLEOTIDE SEQUENCE [LARGE SCALE GENOMIC DNA]</scope>
    <source>
        <strain evidence="9 10">DSM 27194</strain>
    </source>
</reference>
<comment type="caution">
    <text evidence="9">The sequence shown here is derived from an EMBL/GenBank/DDBJ whole genome shotgun (WGS) entry which is preliminary data.</text>
</comment>
<protein>
    <submittedName>
        <fullName evidence="9">Putative PHD type zinc finger protein with BAH domain-containing protein</fullName>
    </submittedName>
</protein>
<feature type="region of interest" description="Disordered" evidence="5">
    <location>
        <begin position="572"/>
        <end position="604"/>
    </location>
</feature>
<name>A0A427YAB4_9TREE</name>
<gene>
    <name evidence="9" type="primary">SNT2</name>
    <name evidence="9" type="ORF">EHS24_000552</name>
</gene>
<dbReference type="GO" id="GO:0048189">
    <property type="term" value="C:Lid2 complex"/>
    <property type="evidence" value="ECO:0007669"/>
    <property type="project" value="TreeGrafter"/>
</dbReference>
<dbReference type="AlphaFoldDB" id="A0A427YAB4"/>
<dbReference type="InterPro" id="IPR013083">
    <property type="entry name" value="Znf_RING/FYVE/PHD"/>
</dbReference>
<dbReference type="OrthoDB" id="336088at2759"/>
<dbReference type="Pfam" id="PF01426">
    <property type="entry name" value="BAH"/>
    <property type="match status" value="1"/>
</dbReference>
<dbReference type="Gene3D" id="3.30.40.10">
    <property type="entry name" value="Zinc/RING finger domain, C3HC4 (zinc finger)"/>
    <property type="match status" value="2"/>
</dbReference>
<keyword evidence="3" id="KW-0862">Zinc</keyword>
<evidence type="ECO:0000313" key="9">
    <source>
        <dbReference type="EMBL" id="RSH88028.1"/>
    </source>
</evidence>
<proteinExistence type="predicted"/>
<feature type="domain" description="PHD-type" evidence="8">
    <location>
        <begin position="663"/>
        <end position="787"/>
    </location>
</feature>
<dbReference type="GO" id="GO:0004842">
    <property type="term" value="F:ubiquitin-protein transferase activity"/>
    <property type="evidence" value="ECO:0007669"/>
    <property type="project" value="TreeGrafter"/>
</dbReference>
<evidence type="ECO:0000259" key="8">
    <source>
        <dbReference type="PROSITE" id="PS51805"/>
    </source>
</evidence>
<dbReference type="SMART" id="SM00249">
    <property type="entry name" value="PHD"/>
    <property type="match status" value="3"/>
</dbReference>
<dbReference type="RefSeq" id="XP_028480236.1">
    <property type="nucleotide sequence ID" value="XM_028616379.1"/>
</dbReference>
<dbReference type="SUPFAM" id="SSF57903">
    <property type="entry name" value="FYVE/PHD zinc finger"/>
    <property type="match status" value="2"/>
</dbReference>
<keyword evidence="10" id="KW-1185">Reference proteome</keyword>
<dbReference type="STRING" id="105984.A0A427YAB4"/>
<dbReference type="InterPro" id="IPR019787">
    <property type="entry name" value="Znf_PHD-finger"/>
</dbReference>
<dbReference type="Proteomes" id="UP000279236">
    <property type="component" value="Unassembled WGS sequence"/>
</dbReference>
<evidence type="ECO:0000313" key="10">
    <source>
        <dbReference type="Proteomes" id="UP000279236"/>
    </source>
</evidence>
<dbReference type="GO" id="GO:0003682">
    <property type="term" value="F:chromatin binding"/>
    <property type="evidence" value="ECO:0007669"/>
    <property type="project" value="InterPro"/>
</dbReference>
<dbReference type="PROSITE" id="PS51038">
    <property type="entry name" value="BAH"/>
    <property type="match status" value="1"/>
</dbReference>
<evidence type="ECO:0000259" key="7">
    <source>
        <dbReference type="PROSITE" id="PS51038"/>
    </source>
</evidence>
<feature type="domain" description="PHD-type" evidence="6">
    <location>
        <begin position="190"/>
        <end position="242"/>
    </location>
</feature>
<dbReference type="PROSITE" id="PS51805">
    <property type="entry name" value="EPHD"/>
    <property type="match status" value="1"/>
</dbReference>
<dbReference type="PANTHER" id="PTHR47672:SF1">
    <property type="entry name" value="E3 UBIQUITIN-PROTEIN LIGASE SNT2"/>
    <property type="match status" value="1"/>
</dbReference>
<feature type="domain" description="BAH" evidence="7">
    <location>
        <begin position="24"/>
        <end position="153"/>
    </location>
</feature>
<dbReference type="InterPro" id="IPR019786">
    <property type="entry name" value="Zinc_finger_PHD-type_CS"/>
</dbReference>
<dbReference type="InterPro" id="IPR001025">
    <property type="entry name" value="BAH_dom"/>
</dbReference>
<evidence type="ECO:0000256" key="1">
    <source>
        <dbReference type="ARBA" id="ARBA00022723"/>
    </source>
</evidence>
<dbReference type="InterPro" id="IPR034732">
    <property type="entry name" value="EPHD"/>
</dbReference>
<organism evidence="9 10">
    <name type="scientific">Apiotrichum porosum</name>
    <dbReference type="NCBI Taxonomy" id="105984"/>
    <lineage>
        <taxon>Eukaryota</taxon>
        <taxon>Fungi</taxon>
        <taxon>Dikarya</taxon>
        <taxon>Basidiomycota</taxon>
        <taxon>Agaricomycotina</taxon>
        <taxon>Tremellomycetes</taxon>
        <taxon>Trichosporonales</taxon>
        <taxon>Trichosporonaceae</taxon>
        <taxon>Apiotrichum</taxon>
    </lineage>
</organism>
<dbReference type="PROSITE" id="PS01359">
    <property type="entry name" value="ZF_PHD_1"/>
    <property type="match status" value="1"/>
</dbReference>
<dbReference type="Pfam" id="PF00628">
    <property type="entry name" value="PHD"/>
    <property type="match status" value="1"/>
</dbReference>
<dbReference type="GeneID" id="39585095"/>
<dbReference type="SMART" id="SM00439">
    <property type="entry name" value="BAH"/>
    <property type="match status" value="1"/>
</dbReference>
<evidence type="ECO:0000256" key="2">
    <source>
        <dbReference type="ARBA" id="ARBA00022771"/>
    </source>
</evidence>
<dbReference type="InterPro" id="IPR029617">
    <property type="entry name" value="Snt2"/>
</dbReference>
<dbReference type="InterPro" id="IPR043151">
    <property type="entry name" value="BAH_sf"/>
</dbReference>
<evidence type="ECO:0000256" key="4">
    <source>
        <dbReference type="PROSITE-ProRule" id="PRU00146"/>
    </source>
</evidence>
<dbReference type="CDD" id="cd15571">
    <property type="entry name" value="ePHD"/>
    <property type="match status" value="1"/>
</dbReference>
<feature type="region of interest" description="Disordered" evidence="5">
    <location>
        <begin position="481"/>
        <end position="513"/>
    </location>
</feature>
<keyword evidence="2 4" id="KW-0863">Zinc-finger</keyword>